<evidence type="ECO:0000313" key="4">
    <source>
        <dbReference type="EMBL" id="KAB8028072.1"/>
    </source>
</evidence>
<organism evidence="4 5">
    <name type="scientific">Fluviispira multicolorata</name>
    <dbReference type="NCBI Taxonomy" id="2654512"/>
    <lineage>
        <taxon>Bacteria</taxon>
        <taxon>Pseudomonadati</taxon>
        <taxon>Bdellovibrionota</taxon>
        <taxon>Oligoflexia</taxon>
        <taxon>Silvanigrellales</taxon>
        <taxon>Silvanigrellaceae</taxon>
        <taxon>Fluviispira</taxon>
    </lineage>
</organism>
<dbReference type="RefSeq" id="WP_152213893.1">
    <property type="nucleotide sequence ID" value="NZ_WFLN01000010.1"/>
</dbReference>
<dbReference type="Proteomes" id="UP000442694">
    <property type="component" value="Unassembled WGS sequence"/>
</dbReference>
<gene>
    <name evidence="4" type="ORF">GCL57_13555</name>
</gene>
<feature type="domain" description="NAD-dependent epimerase/dehydratase" evidence="3">
    <location>
        <begin position="4"/>
        <end position="179"/>
    </location>
</feature>
<dbReference type="Gene3D" id="3.40.50.720">
    <property type="entry name" value="NAD(P)-binding Rossmann-like Domain"/>
    <property type="match status" value="1"/>
</dbReference>
<accession>A0A833N2F7</accession>
<dbReference type="SUPFAM" id="SSF51735">
    <property type="entry name" value="NAD(P)-binding Rossmann-fold domains"/>
    <property type="match status" value="1"/>
</dbReference>
<dbReference type="InterPro" id="IPR001509">
    <property type="entry name" value="Epimerase_deHydtase"/>
</dbReference>
<dbReference type="GO" id="GO:0016020">
    <property type="term" value="C:membrane"/>
    <property type="evidence" value="ECO:0007669"/>
    <property type="project" value="UniProtKB-SubCell"/>
</dbReference>
<evidence type="ECO:0000256" key="2">
    <source>
        <dbReference type="ARBA" id="ARBA00023136"/>
    </source>
</evidence>
<sequence length="230" mass="25653">MKRVVIAGGSGLVGSHILTALSQIQNIAITSLVRKIDGSTNIPSLSEVTFDFNNPNEYKKIGSEIKCDIFYCCIGTTIRKAKSAENFLKVDRDYPIQFIENIKMNSPNTLFVYISSIGAANPRGLYLNAKCDVEKSLTKSLLPYIIARPSLLIGKRKEFRPAEQLGGIIFNKIDNFLKKYKINDTFAINKYVPIKAIDVANCLVYRAMDFDKTVPGIIIEGSDFNIKTKL</sequence>
<evidence type="ECO:0000256" key="1">
    <source>
        <dbReference type="ARBA" id="ARBA00004370"/>
    </source>
</evidence>
<dbReference type="AlphaFoldDB" id="A0A833N2F7"/>
<protein>
    <submittedName>
        <fullName evidence="4">NAD-dependent epimerase/dehydratase family protein</fullName>
    </submittedName>
</protein>
<reference evidence="4 5" key="1">
    <citation type="submission" date="2019-10" db="EMBL/GenBank/DDBJ databases">
        <title>New genus of Silvanigrellaceae.</title>
        <authorList>
            <person name="Pitt A."/>
            <person name="Hahn M.W."/>
        </authorList>
    </citation>
    <scope>NUCLEOTIDE SEQUENCE [LARGE SCALE GENOMIC DNA]</scope>
    <source>
        <strain evidence="4 5">33A1-SZDP</strain>
    </source>
</reference>
<comment type="subcellular location">
    <subcellularLocation>
        <location evidence="1">Membrane</location>
    </subcellularLocation>
</comment>
<comment type="caution">
    <text evidence="4">The sequence shown here is derived from an EMBL/GenBank/DDBJ whole genome shotgun (WGS) entry which is preliminary data.</text>
</comment>
<dbReference type="InterPro" id="IPR036291">
    <property type="entry name" value="NAD(P)-bd_dom_sf"/>
</dbReference>
<dbReference type="EMBL" id="WFLN01000010">
    <property type="protein sequence ID" value="KAB8028072.1"/>
    <property type="molecule type" value="Genomic_DNA"/>
</dbReference>
<dbReference type="Pfam" id="PF01370">
    <property type="entry name" value="Epimerase"/>
    <property type="match status" value="1"/>
</dbReference>
<name>A0A833N2F7_9BACT</name>
<keyword evidence="5" id="KW-1185">Reference proteome</keyword>
<evidence type="ECO:0000259" key="3">
    <source>
        <dbReference type="Pfam" id="PF01370"/>
    </source>
</evidence>
<keyword evidence="2" id="KW-0472">Membrane</keyword>
<proteinExistence type="predicted"/>
<evidence type="ECO:0000313" key="5">
    <source>
        <dbReference type="Proteomes" id="UP000442694"/>
    </source>
</evidence>
<dbReference type="PANTHER" id="PTHR14097:SF7">
    <property type="entry name" value="OXIDOREDUCTASE HTATIP2"/>
    <property type="match status" value="1"/>
</dbReference>
<dbReference type="PANTHER" id="PTHR14097">
    <property type="entry name" value="OXIDOREDUCTASE HTATIP2"/>
    <property type="match status" value="1"/>
</dbReference>